<comment type="caution">
    <text evidence="2">The sequence shown here is derived from an EMBL/GenBank/DDBJ whole genome shotgun (WGS) entry which is preliminary data.</text>
</comment>
<name>A0A6A4RJ55_9RHOB</name>
<feature type="transmembrane region" description="Helical" evidence="1">
    <location>
        <begin position="72"/>
        <end position="90"/>
    </location>
</feature>
<evidence type="ECO:0000313" key="3">
    <source>
        <dbReference type="Proteomes" id="UP000441586"/>
    </source>
</evidence>
<dbReference type="AlphaFoldDB" id="A0A6A4RJ55"/>
<reference evidence="2 3" key="1">
    <citation type="submission" date="2019-12" db="EMBL/GenBank/DDBJ databases">
        <authorList>
            <person name="Zhang Y.-J."/>
        </authorList>
    </citation>
    <scope>NUCLEOTIDE SEQUENCE [LARGE SCALE GENOMIC DNA]</scope>
    <source>
        <strain evidence="2 3">H18S-6</strain>
    </source>
</reference>
<evidence type="ECO:0000256" key="1">
    <source>
        <dbReference type="SAM" id="Phobius"/>
    </source>
</evidence>
<proteinExistence type="predicted"/>
<organism evidence="2 3">
    <name type="scientific">Parasedimentitalea maritima</name>
    <dbReference type="NCBI Taxonomy" id="2578117"/>
    <lineage>
        <taxon>Bacteria</taxon>
        <taxon>Pseudomonadati</taxon>
        <taxon>Pseudomonadota</taxon>
        <taxon>Alphaproteobacteria</taxon>
        <taxon>Rhodobacterales</taxon>
        <taxon>Paracoccaceae</taxon>
        <taxon>Parasedimentitalea</taxon>
    </lineage>
</organism>
<keyword evidence="1" id="KW-1133">Transmembrane helix</keyword>
<keyword evidence="1" id="KW-0472">Membrane</keyword>
<sequence>MTKLFLATTLLAGVLQCYLSYALLTDPEAMIASFGLPTDASVAFVARRAGAMFLGLAALSFAAAFLYRNQQIAALALAMPWLCLALLGSYEHMRGAVGAEIYPALVIETTFAVLFLLIGLFLRDHPTAKTT</sequence>
<accession>A0A6A4RJ55</accession>
<protein>
    <recommendedName>
        <fullName evidence="4">DUF4345 domain-containing protein</fullName>
    </recommendedName>
</protein>
<dbReference type="RefSeq" id="WP_158979278.1">
    <property type="nucleotide sequence ID" value="NZ_WSFO01000005.1"/>
</dbReference>
<feature type="transmembrane region" description="Helical" evidence="1">
    <location>
        <begin position="46"/>
        <end position="67"/>
    </location>
</feature>
<gene>
    <name evidence="2" type="ORF">GP644_10260</name>
</gene>
<feature type="transmembrane region" description="Helical" evidence="1">
    <location>
        <begin position="102"/>
        <end position="122"/>
    </location>
</feature>
<keyword evidence="1" id="KW-0812">Transmembrane</keyword>
<dbReference type="Proteomes" id="UP000441586">
    <property type="component" value="Unassembled WGS sequence"/>
</dbReference>
<evidence type="ECO:0000313" key="2">
    <source>
        <dbReference type="EMBL" id="KAE9630062.1"/>
    </source>
</evidence>
<evidence type="ECO:0008006" key="4">
    <source>
        <dbReference type="Google" id="ProtNLM"/>
    </source>
</evidence>
<dbReference type="EMBL" id="WSFO01000005">
    <property type="protein sequence ID" value="KAE9630062.1"/>
    <property type="molecule type" value="Genomic_DNA"/>
</dbReference>